<reference evidence="1" key="1">
    <citation type="submission" date="2021-06" db="EMBL/GenBank/DDBJ databases">
        <authorList>
            <person name="Kallberg Y."/>
            <person name="Tangrot J."/>
            <person name="Rosling A."/>
        </authorList>
    </citation>
    <scope>NUCLEOTIDE SEQUENCE</scope>
    <source>
        <strain evidence="1">MA461A</strain>
    </source>
</reference>
<keyword evidence="2" id="KW-1185">Reference proteome</keyword>
<sequence length="69" mass="7796">MGIVHAASATTTKLFNFTDLYEHVSNDNAWRKRVGVRYKAAVQRNVRGCRVGVRYKAAVQRNVRGCRDG</sequence>
<evidence type="ECO:0000313" key="1">
    <source>
        <dbReference type="EMBL" id="CAG8770627.1"/>
    </source>
</evidence>
<gene>
    <name evidence="1" type="ORF">RPERSI_LOCUS16358</name>
</gene>
<name>A0ACA9QZ77_9GLOM</name>
<proteinExistence type="predicted"/>
<feature type="non-terminal residue" evidence="1">
    <location>
        <position position="69"/>
    </location>
</feature>
<accession>A0ACA9QZ77</accession>
<dbReference type="Proteomes" id="UP000789920">
    <property type="component" value="Unassembled WGS sequence"/>
</dbReference>
<protein>
    <submittedName>
        <fullName evidence="1">8176_t:CDS:1</fullName>
    </submittedName>
</protein>
<organism evidence="1 2">
    <name type="scientific">Racocetra persica</name>
    <dbReference type="NCBI Taxonomy" id="160502"/>
    <lineage>
        <taxon>Eukaryota</taxon>
        <taxon>Fungi</taxon>
        <taxon>Fungi incertae sedis</taxon>
        <taxon>Mucoromycota</taxon>
        <taxon>Glomeromycotina</taxon>
        <taxon>Glomeromycetes</taxon>
        <taxon>Diversisporales</taxon>
        <taxon>Gigasporaceae</taxon>
        <taxon>Racocetra</taxon>
    </lineage>
</organism>
<comment type="caution">
    <text evidence="1">The sequence shown here is derived from an EMBL/GenBank/DDBJ whole genome shotgun (WGS) entry which is preliminary data.</text>
</comment>
<dbReference type="EMBL" id="CAJVQC010040334">
    <property type="protein sequence ID" value="CAG8770627.1"/>
    <property type="molecule type" value="Genomic_DNA"/>
</dbReference>
<evidence type="ECO:0000313" key="2">
    <source>
        <dbReference type="Proteomes" id="UP000789920"/>
    </source>
</evidence>